<dbReference type="EMBL" id="GEGO01007173">
    <property type="protein sequence ID" value="JAR88231.1"/>
    <property type="molecule type" value="Transcribed_RNA"/>
</dbReference>
<feature type="region of interest" description="Disordered" evidence="2">
    <location>
        <begin position="89"/>
        <end position="109"/>
    </location>
</feature>
<feature type="non-terminal residue" evidence="3">
    <location>
        <position position="1"/>
    </location>
</feature>
<keyword evidence="1" id="KW-0175">Coiled coil</keyword>
<dbReference type="InterPro" id="IPR040391">
    <property type="entry name" value="BEND5"/>
</dbReference>
<evidence type="ECO:0000256" key="2">
    <source>
        <dbReference type="SAM" id="MobiDB-lite"/>
    </source>
</evidence>
<proteinExistence type="predicted"/>
<evidence type="ECO:0000256" key="1">
    <source>
        <dbReference type="SAM" id="Coils"/>
    </source>
</evidence>
<accession>A0A147BBV0</accession>
<dbReference type="GO" id="GO:0045892">
    <property type="term" value="P:negative regulation of DNA-templated transcription"/>
    <property type="evidence" value="ECO:0007669"/>
    <property type="project" value="InterPro"/>
</dbReference>
<organism evidence="3">
    <name type="scientific">Ixodes ricinus</name>
    <name type="common">Common tick</name>
    <name type="synonym">Acarus ricinus</name>
    <dbReference type="NCBI Taxonomy" id="34613"/>
    <lineage>
        <taxon>Eukaryota</taxon>
        <taxon>Metazoa</taxon>
        <taxon>Ecdysozoa</taxon>
        <taxon>Arthropoda</taxon>
        <taxon>Chelicerata</taxon>
        <taxon>Arachnida</taxon>
        <taxon>Acari</taxon>
        <taxon>Parasitiformes</taxon>
        <taxon>Ixodida</taxon>
        <taxon>Ixodoidea</taxon>
        <taxon>Ixodidae</taxon>
        <taxon>Ixodinae</taxon>
        <taxon>Ixodes</taxon>
    </lineage>
</organism>
<dbReference type="PANTHER" id="PTHR14628:SF1">
    <property type="entry name" value="BEN DOMAIN-CONTAINING PROTEIN 5"/>
    <property type="match status" value="1"/>
</dbReference>
<dbReference type="PANTHER" id="PTHR14628">
    <property type="entry name" value="BEN DOMAIN-CONTAINING PROTEIN 5"/>
    <property type="match status" value="1"/>
</dbReference>
<sequence length="446" mass="48792">KNIPQKVVSAYWCGSDGEEEGYYDANVVLLGDSKETLITELSKKARMVVPKIFEDKGTKRGRVDRVPPKTQKTLKLAAKLRRMDGFLRKKAGSPCRSDSESSGDELITKSRMREVIRENRSLKKRLSEKELMVQRLTNAMLQKLETVEPCRCGQGVSSSNASGVTEPSRGTAPAVRRSLFDTVEPHGFASEEEMEGQLVEAGCSYAAPPQAGARAKSVAMATTFLACARPGILPETGQAQAGAQPELVAVATPLPSGPQPERIAKARFQPGGAQPEELLDVAPRRSSGAPLRSLEVAPGAAAQQQEGPPDCPPELAEVDGMVHLRNGIFITKKRMELSLKRGKTDSKFIAWIARSLWEPEELLDRSVKGLPCRRLVKDGATAKKELTPIKVDAIEVALGLRIDTLQMGELTRTERLEAMRTKLSNFLCDNNRADERAAVRRAKKEN</sequence>
<name>A0A147BBV0_IXORI</name>
<protein>
    <submittedName>
        <fullName evidence="3">Putative signal recognition particle protein</fullName>
    </submittedName>
</protein>
<dbReference type="AlphaFoldDB" id="A0A147BBV0"/>
<evidence type="ECO:0000313" key="3">
    <source>
        <dbReference type="EMBL" id="JAR88231.1"/>
    </source>
</evidence>
<reference evidence="3" key="1">
    <citation type="journal article" date="2018" name="PLoS Negl. Trop. Dis.">
        <title>Sialome diversity of ticks revealed by RNAseq of single tick salivary glands.</title>
        <authorList>
            <person name="Perner J."/>
            <person name="Kropackova S."/>
            <person name="Kopacek P."/>
            <person name="Ribeiro J.M."/>
        </authorList>
    </citation>
    <scope>NUCLEOTIDE SEQUENCE</scope>
    <source>
        <strain evidence="3">Siblings of single egg batch collected in Ceske Budejovice</strain>
        <tissue evidence="3">Salivary glands</tissue>
    </source>
</reference>
<feature type="coiled-coil region" evidence="1">
    <location>
        <begin position="112"/>
        <end position="139"/>
    </location>
</feature>
<dbReference type="GO" id="GO:0003677">
    <property type="term" value="F:DNA binding"/>
    <property type="evidence" value="ECO:0007669"/>
    <property type="project" value="InterPro"/>
</dbReference>